<proteinExistence type="predicted"/>
<keyword evidence="5 6" id="KW-0472">Membrane</keyword>
<feature type="domain" description="RDD" evidence="7">
    <location>
        <begin position="28"/>
        <end position="194"/>
    </location>
</feature>
<comment type="subcellular location">
    <subcellularLocation>
        <location evidence="1">Cell membrane</location>
        <topology evidence="1">Multi-pass membrane protein</topology>
    </subcellularLocation>
</comment>
<evidence type="ECO:0000256" key="6">
    <source>
        <dbReference type="SAM" id="Phobius"/>
    </source>
</evidence>
<keyword evidence="4 6" id="KW-1133">Transmembrane helix</keyword>
<dbReference type="Proteomes" id="UP000450676">
    <property type="component" value="Unassembled WGS sequence"/>
</dbReference>
<evidence type="ECO:0000256" key="5">
    <source>
        <dbReference type="ARBA" id="ARBA00023136"/>
    </source>
</evidence>
<dbReference type="InterPro" id="IPR010432">
    <property type="entry name" value="RDD"/>
</dbReference>
<name>A0A7X4HF01_9BURK</name>
<keyword evidence="3 6" id="KW-0812">Transmembrane</keyword>
<dbReference type="PANTHER" id="PTHR36115:SF4">
    <property type="entry name" value="MEMBRANE PROTEIN"/>
    <property type="match status" value="1"/>
</dbReference>
<evidence type="ECO:0000256" key="3">
    <source>
        <dbReference type="ARBA" id="ARBA00022692"/>
    </source>
</evidence>
<sequence>MESTNPYQTPQTVFDGTDAGPASGELQYAGFWRRFGAFWLDALCLLPLTGIVLFLSTKTRYFHALWLVPGLLFGLWFNVYLLKRYGGTPGKLMMKIRVAMVDGAAVTGKAAMLRYSVMFALSALASVALAMAALAMGDDLYLSLGFMGMNTALVEQAPLWYPPVNTALQIWIWGEFITMLFNKRRRAVHDYMAGTVVLRNPASAQ</sequence>
<dbReference type="InterPro" id="IPR051791">
    <property type="entry name" value="Pra-immunoreactive"/>
</dbReference>
<dbReference type="RefSeq" id="WP_161073246.1">
    <property type="nucleotide sequence ID" value="NZ_CP086370.1"/>
</dbReference>
<feature type="transmembrane region" description="Helical" evidence="6">
    <location>
        <begin position="117"/>
        <end position="137"/>
    </location>
</feature>
<comment type="caution">
    <text evidence="8">The sequence shown here is derived from an EMBL/GenBank/DDBJ whole genome shotgun (WGS) entry which is preliminary data.</text>
</comment>
<evidence type="ECO:0000313" key="9">
    <source>
        <dbReference type="Proteomes" id="UP000450676"/>
    </source>
</evidence>
<gene>
    <name evidence="8" type="ORF">GTP77_16500</name>
</gene>
<evidence type="ECO:0000259" key="7">
    <source>
        <dbReference type="Pfam" id="PF06271"/>
    </source>
</evidence>
<organism evidence="8 9">
    <name type="scientific">Pseudoduganella aquatica</name>
    <dbReference type="NCBI Taxonomy" id="2660641"/>
    <lineage>
        <taxon>Bacteria</taxon>
        <taxon>Pseudomonadati</taxon>
        <taxon>Pseudomonadota</taxon>
        <taxon>Betaproteobacteria</taxon>
        <taxon>Burkholderiales</taxon>
        <taxon>Oxalobacteraceae</taxon>
        <taxon>Telluria group</taxon>
        <taxon>Pseudoduganella</taxon>
    </lineage>
</organism>
<evidence type="ECO:0000256" key="4">
    <source>
        <dbReference type="ARBA" id="ARBA00022989"/>
    </source>
</evidence>
<keyword evidence="2" id="KW-1003">Cell membrane</keyword>
<reference evidence="8 9" key="1">
    <citation type="submission" date="2019-12" db="EMBL/GenBank/DDBJ databases">
        <title>Novel species isolated from a subtropical stream in China.</title>
        <authorList>
            <person name="Lu H."/>
        </authorList>
    </citation>
    <scope>NUCLEOTIDE SEQUENCE [LARGE SCALE GENOMIC DNA]</scope>
    <source>
        <strain evidence="8 9">FT127W</strain>
    </source>
</reference>
<dbReference type="GO" id="GO:0005886">
    <property type="term" value="C:plasma membrane"/>
    <property type="evidence" value="ECO:0007669"/>
    <property type="project" value="UniProtKB-SubCell"/>
</dbReference>
<feature type="transmembrane region" description="Helical" evidence="6">
    <location>
        <begin position="159"/>
        <end position="181"/>
    </location>
</feature>
<dbReference type="EMBL" id="WWCU01000018">
    <property type="protein sequence ID" value="MYN08930.1"/>
    <property type="molecule type" value="Genomic_DNA"/>
</dbReference>
<evidence type="ECO:0000256" key="1">
    <source>
        <dbReference type="ARBA" id="ARBA00004651"/>
    </source>
</evidence>
<keyword evidence="9" id="KW-1185">Reference proteome</keyword>
<evidence type="ECO:0000313" key="8">
    <source>
        <dbReference type="EMBL" id="MYN08930.1"/>
    </source>
</evidence>
<dbReference type="Pfam" id="PF06271">
    <property type="entry name" value="RDD"/>
    <property type="match status" value="1"/>
</dbReference>
<feature type="transmembrane region" description="Helical" evidence="6">
    <location>
        <begin position="35"/>
        <end position="55"/>
    </location>
</feature>
<feature type="transmembrane region" description="Helical" evidence="6">
    <location>
        <begin position="61"/>
        <end position="82"/>
    </location>
</feature>
<evidence type="ECO:0000256" key="2">
    <source>
        <dbReference type="ARBA" id="ARBA00022475"/>
    </source>
</evidence>
<accession>A0A7X4HF01</accession>
<protein>
    <recommendedName>
        <fullName evidence="7">RDD domain-containing protein</fullName>
    </recommendedName>
</protein>
<dbReference type="PANTHER" id="PTHR36115">
    <property type="entry name" value="PROLINE-RICH ANTIGEN HOMOLOG-RELATED"/>
    <property type="match status" value="1"/>
</dbReference>
<dbReference type="AlphaFoldDB" id="A0A7X4HF01"/>